<dbReference type="EMBL" id="AWQS01000117">
    <property type="protein sequence ID" value="EWT05393.1"/>
    <property type="molecule type" value="Genomic_DNA"/>
</dbReference>
<proteinExistence type="inferred from homology"/>
<evidence type="ECO:0000256" key="4">
    <source>
        <dbReference type="ARBA" id="ARBA00022960"/>
    </source>
</evidence>
<dbReference type="GO" id="GO:0009002">
    <property type="term" value="F:serine-type D-Ala-D-Ala carboxypeptidase activity"/>
    <property type="evidence" value="ECO:0007669"/>
    <property type="project" value="InterPro"/>
</dbReference>
<comment type="similarity">
    <text evidence="1 9">Belongs to the peptidase S11 family.</text>
</comment>
<keyword evidence="3" id="KW-0378">Hydrolase</keyword>
<dbReference type="Proteomes" id="UP000019494">
    <property type="component" value="Unassembled WGS sequence"/>
</dbReference>
<evidence type="ECO:0000256" key="1">
    <source>
        <dbReference type="ARBA" id="ARBA00007164"/>
    </source>
</evidence>
<evidence type="ECO:0000256" key="10">
    <source>
        <dbReference type="SAM" id="MobiDB-lite"/>
    </source>
</evidence>
<feature type="domain" description="Peptidase S11 D-alanyl-D-alanine carboxypeptidase A N-terminal" evidence="12">
    <location>
        <begin position="75"/>
        <end position="301"/>
    </location>
</feature>
<dbReference type="GO" id="GO:0006508">
    <property type="term" value="P:proteolysis"/>
    <property type="evidence" value="ECO:0007669"/>
    <property type="project" value="InterPro"/>
</dbReference>
<dbReference type="SUPFAM" id="SSF56601">
    <property type="entry name" value="beta-lactamase/transpeptidase-like"/>
    <property type="match status" value="1"/>
</dbReference>
<keyword evidence="4" id="KW-0133">Cell shape</keyword>
<keyword evidence="6" id="KW-0961">Cell wall biogenesis/degradation</keyword>
<keyword evidence="11" id="KW-1133">Transmembrane helix</keyword>
<dbReference type="PANTHER" id="PTHR21581:SF33">
    <property type="entry name" value="D-ALANYL-D-ALANINE CARBOXYPEPTIDASE DACB"/>
    <property type="match status" value="1"/>
</dbReference>
<evidence type="ECO:0000256" key="2">
    <source>
        <dbReference type="ARBA" id="ARBA00022729"/>
    </source>
</evidence>
<dbReference type="PRINTS" id="PR00725">
    <property type="entry name" value="DADACBPTASE1"/>
</dbReference>
<dbReference type="PANTHER" id="PTHR21581">
    <property type="entry name" value="D-ALANYL-D-ALANINE CARBOXYPEPTIDASE"/>
    <property type="match status" value="1"/>
</dbReference>
<evidence type="ECO:0000313" key="13">
    <source>
        <dbReference type="EMBL" id="EWT05393.1"/>
    </source>
</evidence>
<evidence type="ECO:0000256" key="5">
    <source>
        <dbReference type="ARBA" id="ARBA00022984"/>
    </source>
</evidence>
<evidence type="ECO:0000259" key="12">
    <source>
        <dbReference type="Pfam" id="PF00768"/>
    </source>
</evidence>
<feature type="compositionally biased region" description="Polar residues" evidence="10">
    <location>
        <begin position="1"/>
        <end position="14"/>
    </location>
</feature>
<keyword evidence="11" id="KW-0812">Transmembrane</keyword>
<evidence type="ECO:0000256" key="6">
    <source>
        <dbReference type="ARBA" id="ARBA00023316"/>
    </source>
</evidence>
<feature type="region of interest" description="Disordered" evidence="10">
    <location>
        <begin position="350"/>
        <end position="379"/>
    </location>
</feature>
<keyword evidence="5" id="KW-0573">Peptidoglycan synthesis</keyword>
<dbReference type="GO" id="GO:0008360">
    <property type="term" value="P:regulation of cell shape"/>
    <property type="evidence" value="ECO:0007669"/>
    <property type="project" value="UniProtKB-KW"/>
</dbReference>
<sequence>MPSCQEWQTITLVPQTPAKPGSSASPTAWKPWCHNAPPTPFGHAAWDPPTVVGGPQLGQSGVIVDAEPGVGALPEVGDVSYVLADLDTGDILAAKSPHAWLRPASTLKTLTALTLIPRLDPEQVVVATDDQVAANGTRVGMVAGNPYPVHSLFEALLMLSANDAAYGLADAAGGYDETLALMNAKAKEIGAFDTVAVDPSGLDEPGQRSSAYDLALIGRAAMALPDFRKYIVTRDAVFPGGTDKRTKQKYEPFHIPNINDLLANYPGAIGIKPGRTNRAQHTFIGAATRDGRSLIVTQMGSTSGSWKPTAALLDWGFANADRVAPVGRLVEPGDAAPPRPLAEVPASLAAGAEGSGAKGPASGTPRPGDQTSADAEVGRSFPVPGGGVVKGALVLVTLLVGAGAYLVRRRHDN</sequence>
<reference evidence="14" key="1">
    <citation type="submission" date="2013-08" db="EMBL/GenBank/DDBJ databases">
        <title>Intrasporangium oryzae NRRL B-24470.</title>
        <authorList>
            <person name="Liu H."/>
            <person name="Wang G."/>
        </authorList>
    </citation>
    <scope>NUCLEOTIDE SEQUENCE [LARGE SCALE GENOMIC DNA]</scope>
    <source>
        <strain evidence="14">Q5-1</strain>
    </source>
</reference>
<keyword evidence="13" id="KW-0121">Carboxypeptidase</keyword>
<keyword evidence="2" id="KW-0732">Signal</keyword>
<dbReference type="PATRIC" id="fig|584657.3.peg.2721"/>
<feature type="active site" description="Proton acceptor" evidence="7">
    <location>
        <position position="108"/>
    </location>
</feature>
<dbReference type="GO" id="GO:0009252">
    <property type="term" value="P:peptidoglycan biosynthetic process"/>
    <property type="evidence" value="ECO:0007669"/>
    <property type="project" value="UniProtKB-KW"/>
</dbReference>
<dbReference type="InterPro" id="IPR001967">
    <property type="entry name" value="Peptidase_S11_N"/>
</dbReference>
<feature type="binding site" evidence="8">
    <location>
        <position position="272"/>
    </location>
    <ligand>
        <name>substrate</name>
    </ligand>
</feature>
<evidence type="ECO:0000256" key="7">
    <source>
        <dbReference type="PIRSR" id="PIRSR618044-1"/>
    </source>
</evidence>
<accession>W9GKP3</accession>
<organism evidence="13 14">
    <name type="scientific">Intrasporangium chromatireducens Q5-1</name>
    <dbReference type="NCBI Taxonomy" id="584657"/>
    <lineage>
        <taxon>Bacteria</taxon>
        <taxon>Bacillati</taxon>
        <taxon>Actinomycetota</taxon>
        <taxon>Actinomycetes</taxon>
        <taxon>Micrococcales</taxon>
        <taxon>Intrasporangiaceae</taxon>
        <taxon>Intrasporangium</taxon>
    </lineage>
</organism>
<dbReference type="InterPro" id="IPR018044">
    <property type="entry name" value="Peptidase_S11"/>
</dbReference>
<evidence type="ECO:0000256" key="3">
    <source>
        <dbReference type="ARBA" id="ARBA00022801"/>
    </source>
</evidence>
<keyword evidence="14" id="KW-1185">Reference proteome</keyword>
<evidence type="ECO:0000256" key="11">
    <source>
        <dbReference type="SAM" id="Phobius"/>
    </source>
</evidence>
<dbReference type="Gene3D" id="3.40.710.10">
    <property type="entry name" value="DD-peptidase/beta-lactamase superfamily"/>
    <property type="match status" value="1"/>
</dbReference>
<name>W9GKP3_9MICO</name>
<evidence type="ECO:0000256" key="9">
    <source>
        <dbReference type="RuleBase" id="RU004016"/>
    </source>
</evidence>
<dbReference type="AlphaFoldDB" id="W9GKP3"/>
<dbReference type="Pfam" id="PF00768">
    <property type="entry name" value="Peptidase_S11"/>
    <property type="match status" value="1"/>
</dbReference>
<protein>
    <submittedName>
        <fullName evidence="13">D-Ala-D-Ala carboxypeptidase</fullName>
    </submittedName>
</protein>
<feature type="transmembrane region" description="Helical" evidence="11">
    <location>
        <begin position="388"/>
        <end position="407"/>
    </location>
</feature>
<feature type="active site" evidence="7">
    <location>
        <position position="160"/>
    </location>
</feature>
<keyword evidence="13" id="KW-0645">Protease</keyword>
<evidence type="ECO:0000256" key="8">
    <source>
        <dbReference type="PIRSR" id="PIRSR618044-2"/>
    </source>
</evidence>
<dbReference type="InterPro" id="IPR012338">
    <property type="entry name" value="Beta-lactam/transpept-like"/>
</dbReference>
<dbReference type="GO" id="GO:0071555">
    <property type="term" value="P:cell wall organization"/>
    <property type="evidence" value="ECO:0007669"/>
    <property type="project" value="UniProtKB-KW"/>
</dbReference>
<feature type="region of interest" description="Disordered" evidence="10">
    <location>
        <begin position="1"/>
        <end position="29"/>
    </location>
</feature>
<comment type="caution">
    <text evidence="13">The sequence shown here is derived from an EMBL/GenBank/DDBJ whole genome shotgun (WGS) entry which is preliminary data.</text>
</comment>
<gene>
    <name evidence="13" type="ORF">N864_05020</name>
</gene>
<keyword evidence="11" id="KW-0472">Membrane</keyword>
<evidence type="ECO:0000313" key="14">
    <source>
        <dbReference type="Proteomes" id="UP000019494"/>
    </source>
</evidence>
<feature type="active site" description="Acyl-ester intermediate" evidence="7">
    <location>
        <position position="105"/>
    </location>
</feature>